<evidence type="ECO:0000313" key="1">
    <source>
        <dbReference type="EMBL" id="MFD2258559.1"/>
    </source>
</evidence>
<dbReference type="EMBL" id="JBHUIR010000007">
    <property type="protein sequence ID" value="MFD2258559.1"/>
    <property type="molecule type" value="Genomic_DNA"/>
</dbReference>
<proteinExistence type="predicted"/>
<dbReference type="Proteomes" id="UP001597373">
    <property type="component" value="Unassembled WGS sequence"/>
</dbReference>
<name>A0ABW5DCH5_9HYPH</name>
<keyword evidence="2" id="KW-1185">Reference proteome</keyword>
<dbReference type="RefSeq" id="WP_345099352.1">
    <property type="nucleotide sequence ID" value="NZ_BAABGS010000055.1"/>
</dbReference>
<reference evidence="2" key="1">
    <citation type="journal article" date="2019" name="Int. J. Syst. Evol. Microbiol.">
        <title>The Global Catalogue of Microorganisms (GCM) 10K type strain sequencing project: providing services to taxonomists for standard genome sequencing and annotation.</title>
        <authorList>
            <consortium name="The Broad Institute Genomics Platform"/>
            <consortium name="The Broad Institute Genome Sequencing Center for Infectious Disease"/>
            <person name="Wu L."/>
            <person name="Ma J."/>
        </authorList>
    </citation>
    <scope>NUCLEOTIDE SEQUENCE [LARGE SCALE GENOMIC DNA]</scope>
    <source>
        <strain evidence="2">KCTC 23707</strain>
    </source>
</reference>
<sequence length="126" mass="14120">MFNTGRMWRDRRDPATLEDGKIAKALRNAFIEDYCRAVWIEIPDHMNIPNIEQGGLAIAPSHAVAWNRLSVQCCAEAIDLVDQTLARLGWCEFQIAALSTRGSDFWPGQRLRGISGHSGTKVCVQH</sequence>
<accession>A0ABW5DCH5</accession>
<organism evidence="1 2">
    <name type="scientific">Chelativorans composti</name>
    <dbReference type="NCBI Taxonomy" id="768533"/>
    <lineage>
        <taxon>Bacteria</taxon>
        <taxon>Pseudomonadati</taxon>
        <taxon>Pseudomonadota</taxon>
        <taxon>Alphaproteobacteria</taxon>
        <taxon>Hyphomicrobiales</taxon>
        <taxon>Phyllobacteriaceae</taxon>
        <taxon>Chelativorans</taxon>
    </lineage>
</organism>
<gene>
    <name evidence="1" type="ORF">ACFSMZ_02080</name>
</gene>
<protein>
    <submittedName>
        <fullName evidence="1">Uncharacterized protein</fullName>
    </submittedName>
</protein>
<evidence type="ECO:0000313" key="2">
    <source>
        <dbReference type="Proteomes" id="UP001597373"/>
    </source>
</evidence>
<comment type="caution">
    <text evidence="1">The sequence shown here is derived from an EMBL/GenBank/DDBJ whole genome shotgun (WGS) entry which is preliminary data.</text>
</comment>